<dbReference type="Proteomes" id="UP000316371">
    <property type="component" value="Unassembled WGS sequence"/>
</dbReference>
<dbReference type="AlphaFoldDB" id="A0A553DQ44"/>
<dbReference type="OrthoDB" id="1264340at2"/>
<sequence>MKNYFLFIILLILVISCKTTYTESDIKNTSTTFYEIYKIDSIKNYYIIYAKDERLKFKILSKKQNQYKCDKLKINNKYPLQILPLSLNPQMFDSTSPNYLNRYSHSLLCYPLKDSTNVCVETGIADIYFTKNIVGLCFVKN</sequence>
<gene>
    <name evidence="1" type="ORF">FNW21_15755</name>
</gene>
<keyword evidence="2" id="KW-1185">Reference proteome</keyword>
<evidence type="ECO:0008006" key="3">
    <source>
        <dbReference type="Google" id="ProtNLM"/>
    </source>
</evidence>
<organism evidence="1 2">
    <name type="scientific">Flavobacterium restrictum</name>
    <dbReference type="NCBI Taxonomy" id="2594428"/>
    <lineage>
        <taxon>Bacteria</taxon>
        <taxon>Pseudomonadati</taxon>
        <taxon>Bacteroidota</taxon>
        <taxon>Flavobacteriia</taxon>
        <taxon>Flavobacteriales</taxon>
        <taxon>Flavobacteriaceae</taxon>
        <taxon>Flavobacterium</taxon>
    </lineage>
</organism>
<dbReference type="PROSITE" id="PS51257">
    <property type="entry name" value="PROKAR_LIPOPROTEIN"/>
    <property type="match status" value="1"/>
</dbReference>
<proteinExistence type="predicted"/>
<reference evidence="1 2" key="1">
    <citation type="submission" date="2019-07" db="EMBL/GenBank/DDBJ databases">
        <title>Novel species of Flavobacterium.</title>
        <authorList>
            <person name="Liu Q."/>
            <person name="Xin Y.-H."/>
        </authorList>
    </citation>
    <scope>NUCLEOTIDE SEQUENCE [LARGE SCALE GENOMIC DNA]</scope>
    <source>
        <strain evidence="1 2">LB1R34</strain>
    </source>
</reference>
<protein>
    <recommendedName>
        <fullName evidence="3">Lipoprotein</fullName>
    </recommendedName>
</protein>
<dbReference type="RefSeq" id="WP_144257708.1">
    <property type="nucleotide sequence ID" value="NZ_VJZT01000034.1"/>
</dbReference>
<evidence type="ECO:0000313" key="1">
    <source>
        <dbReference type="EMBL" id="TRX34912.1"/>
    </source>
</evidence>
<comment type="caution">
    <text evidence="1">The sequence shown here is derived from an EMBL/GenBank/DDBJ whole genome shotgun (WGS) entry which is preliminary data.</text>
</comment>
<accession>A0A553DQ44</accession>
<evidence type="ECO:0000313" key="2">
    <source>
        <dbReference type="Proteomes" id="UP000316371"/>
    </source>
</evidence>
<dbReference type="EMBL" id="VJZT01000034">
    <property type="protein sequence ID" value="TRX34912.1"/>
    <property type="molecule type" value="Genomic_DNA"/>
</dbReference>
<name>A0A553DQ44_9FLAO</name>